<dbReference type="Proteomes" id="UP000230363">
    <property type="component" value="Unassembled WGS sequence"/>
</dbReference>
<gene>
    <name evidence="1" type="ORF">COY96_00755</name>
</gene>
<evidence type="ECO:0000313" key="1">
    <source>
        <dbReference type="EMBL" id="PIY59632.1"/>
    </source>
</evidence>
<name>A0A2M7Q929_9BACT</name>
<sequence length="87" mass="10439">MGIKDIKRIRIKAIIRIDCICPGCKHGFCVFFNNDEILMSGKNYFCPECRNTLWIPKDLREKITIFRKKNKKEKERRRECSTFCHNV</sequence>
<reference evidence="2" key="1">
    <citation type="submission" date="2017-09" db="EMBL/GenBank/DDBJ databases">
        <title>Depth-based differentiation of microbial function through sediment-hosted aquifers and enrichment of novel symbionts in the deep terrestrial subsurface.</title>
        <authorList>
            <person name="Probst A.J."/>
            <person name="Ladd B."/>
            <person name="Jarett J.K."/>
            <person name="Geller-Mcgrath D.E."/>
            <person name="Sieber C.M.K."/>
            <person name="Emerson J.B."/>
            <person name="Anantharaman K."/>
            <person name="Thomas B.C."/>
            <person name="Malmstrom R."/>
            <person name="Stieglmeier M."/>
            <person name="Klingl A."/>
            <person name="Woyke T."/>
            <person name="Ryan C.M."/>
            <person name="Banfield J.F."/>
        </authorList>
    </citation>
    <scope>NUCLEOTIDE SEQUENCE [LARGE SCALE GENOMIC DNA]</scope>
</reference>
<dbReference type="AlphaFoldDB" id="A0A2M7Q929"/>
<dbReference type="EMBL" id="PFKZ01000028">
    <property type="protein sequence ID" value="PIY59632.1"/>
    <property type="molecule type" value="Genomic_DNA"/>
</dbReference>
<protein>
    <submittedName>
        <fullName evidence="1">Uncharacterized protein</fullName>
    </submittedName>
</protein>
<accession>A0A2M7Q929</accession>
<evidence type="ECO:0000313" key="2">
    <source>
        <dbReference type="Proteomes" id="UP000230363"/>
    </source>
</evidence>
<comment type="caution">
    <text evidence="1">The sequence shown here is derived from an EMBL/GenBank/DDBJ whole genome shotgun (WGS) entry which is preliminary data.</text>
</comment>
<proteinExistence type="predicted"/>
<organism evidence="1 2">
    <name type="scientific">Candidatus Wolfebacteria bacterium CG_4_10_14_0_8_um_filter_37_11</name>
    <dbReference type="NCBI Taxonomy" id="1975062"/>
    <lineage>
        <taxon>Bacteria</taxon>
        <taxon>Candidatus Wolfeibacteriota</taxon>
    </lineage>
</organism>